<sequence length="60" mass="7115">LTSMPGLLQRFPYFLCGGKESKCRPAQGQRMKYGYEIADASEKNKKPEWRLRRRQKPPTW</sequence>
<proteinExistence type="predicted"/>
<accession>A0ABU9RG10</accession>
<name>A0ABU9RG10_9BURK</name>
<gene>
    <name evidence="1" type="ORF">V4C56_41030</name>
</gene>
<feature type="non-terminal residue" evidence="1">
    <location>
        <position position="1"/>
    </location>
</feature>
<organism evidence="1 2">
    <name type="scientific">Paraburkholderia azotifigens</name>
    <dbReference type="NCBI Taxonomy" id="2057004"/>
    <lineage>
        <taxon>Bacteria</taxon>
        <taxon>Pseudomonadati</taxon>
        <taxon>Pseudomonadota</taxon>
        <taxon>Betaproteobacteria</taxon>
        <taxon>Burkholderiales</taxon>
        <taxon>Burkholderiaceae</taxon>
        <taxon>Paraburkholderia</taxon>
    </lineage>
</organism>
<reference evidence="1 2" key="1">
    <citation type="submission" date="2024-01" db="EMBL/GenBank/DDBJ databases">
        <title>The diversity of rhizobia nodulating Mimosa spp. in eleven states of Brazil covering several biomes is determined by host plant, location, and edaphic factors.</title>
        <authorList>
            <person name="Rouws L."/>
            <person name="Barauna A."/>
            <person name="Beukes C."/>
            <person name="De Faria S.M."/>
            <person name="Gross E."/>
            <person name="Dos Reis Junior F.B."/>
            <person name="Simon M."/>
            <person name="Maluk M."/>
            <person name="Odee D.W."/>
            <person name="Kenicer G."/>
            <person name="Young J.P.W."/>
            <person name="Reis V.M."/>
            <person name="Zilli J."/>
            <person name="James E.K."/>
        </authorList>
    </citation>
    <scope>NUCLEOTIDE SEQUENCE [LARGE SCALE GENOMIC DNA]</scope>
    <source>
        <strain evidence="1 2">JPY530</strain>
    </source>
</reference>
<evidence type="ECO:0000313" key="2">
    <source>
        <dbReference type="Proteomes" id="UP001481677"/>
    </source>
</evidence>
<dbReference type="RefSeq" id="WP_342959723.1">
    <property type="nucleotide sequence ID" value="NZ_JAZHGA010000061.1"/>
</dbReference>
<keyword evidence="2" id="KW-1185">Reference proteome</keyword>
<comment type="caution">
    <text evidence="1">The sequence shown here is derived from an EMBL/GenBank/DDBJ whole genome shotgun (WGS) entry which is preliminary data.</text>
</comment>
<dbReference type="Proteomes" id="UP001481677">
    <property type="component" value="Unassembled WGS sequence"/>
</dbReference>
<evidence type="ECO:0000313" key="1">
    <source>
        <dbReference type="EMBL" id="MEM5345996.1"/>
    </source>
</evidence>
<protein>
    <submittedName>
        <fullName evidence="1">Uncharacterized protein</fullName>
    </submittedName>
</protein>
<dbReference type="EMBL" id="JAZHGA010000061">
    <property type="protein sequence ID" value="MEM5345996.1"/>
    <property type="molecule type" value="Genomic_DNA"/>
</dbReference>